<dbReference type="EMBL" id="QKWP01001495">
    <property type="protein sequence ID" value="RIB08547.1"/>
    <property type="molecule type" value="Genomic_DNA"/>
</dbReference>
<protein>
    <recommendedName>
        <fullName evidence="1">BACK domain-containing protein</fullName>
    </recommendedName>
</protein>
<name>A0A397UHJ4_9GLOM</name>
<dbReference type="AlphaFoldDB" id="A0A397UHJ4"/>
<evidence type="ECO:0000313" key="2">
    <source>
        <dbReference type="EMBL" id="RIB08547.1"/>
    </source>
</evidence>
<keyword evidence="3" id="KW-1185">Reference proteome</keyword>
<comment type="caution">
    <text evidence="2">The sequence shown here is derived from an EMBL/GenBank/DDBJ whole genome shotgun (WGS) entry which is preliminary data.</text>
</comment>
<dbReference type="OrthoDB" id="2435505at2759"/>
<feature type="domain" description="BACK" evidence="1">
    <location>
        <begin position="52"/>
        <end position="115"/>
    </location>
</feature>
<dbReference type="Proteomes" id="UP000266673">
    <property type="component" value="Unassembled WGS sequence"/>
</dbReference>
<proteinExistence type="predicted"/>
<dbReference type="Pfam" id="PF07707">
    <property type="entry name" value="BACK"/>
    <property type="match status" value="1"/>
</dbReference>
<dbReference type="InterPro" id="IPR011705">
    <property type="entry name" value="BACK"/>
</dbReference>
<gene>
    <name evidence="2" type="ORF">C2G38_2251950</name>
</gene>
<accession>A0A397UHJ4</accession>
<sequence>MSLKFLDKLSQEFTQLLESEYGYDTLLIDNNASWLRLNFSRVYHISFLSEKFKALQEFYNDILAKYLNMVVFNSEDFTTFQENVLIALLKNNELQMNESEIWDKLILWGKAKTPNLPTDLKE</sequence>
<reference evidence="2 3" key="1">
    <citation type="submission" date="2018-06" db="EMBL/GenBank/DDBJ databases">
        <title>Comparative genomics reveals the genomic features of Rhizophagus irregularis, R. cerebriforme, R. diaphanum and Gigaspora rosea, and their symbiotic lifestyle signature.</title>
        <authorList>
            <person name="Morin E."/>
            <person name="San Clemente H."/>
            <person name="Chen E.C.H."/>
            <person name="De La Providencia I."/>
            <person name="Hainaut M."/>
            <person name="Kuo A."/>
            <person name="Kohler A."/>
            <person name="Murat C."/>
            <person name="Tang N."/>
            <person name="Roy S."/>
            <person name="Loubradou J."/>
            <person name="Henrissat B."/>
            <person name="Grigoriev I.V."/>
            <person name="Corradi N."/>
            <person name="Roux C."/>
            <person name="Martin F.M."/>
        </authorList>
    </citation>
    <scope>NUCLEOTIDE SEQUENCE [LARGE SCALE GENOMIC DNA]</scope>
    <source>
        <strain evidence="2 3">DAOM 194757</strain>
    </source>
</reference>
<organism evidence="2 3">
    <name type="scientific">Gigaspora rosea</name>
    <dbReference type="NCBI Taxonomy" id="44941"/>
    <lineage>
        <taxon>Eukaryota</taxon>
        <taxon>Fungi</taxon>
        <taxon>Fungi incertae sedis</taxon>
        <taxon>Mucoromycota</taxon>
        <taxon>Glomeromycotina</taxon>
        <taxon>Glomeromycetes</taxon>
        <taxon>Diversisporales</taxon>
        <taxon>Gigasporaceae</taxon>
        <taxon>Gigaspora</taxon>
    </lineage>
</organism>
<evidence type="ECO:0000313" key="3">
    <source>
        <dbReference type="Proteomes" id="UP000266673"/>
    </source>
</evidence>
<evidence type="ECO:0000259" key="1">
    <source>
        <dbReference type="Pfam" id="PF07707"/>
    </source>
</evidence>